<protein>
    <recommendedName>
        <fullName evidence="3">Heterokaryon incompatibility domain-containing protein</fullName>
    </recommendedName>
</protein>
<comment type="caution">
    <text evidence="1">The sequence shown here is derived from an EMBL/GenBank/DDBJ whole genome shotgun (WGS) entry which is preliminary data.</text>
</comment>
<name>A0A8K0SDW1_9HYPO</name>
<accession>A0A8K0SDW1</accession>
<dbReference type="PANTHER" id="PTHR39596:SF2">
    <property type="entry name" value="HET DOMAIN PROTEIN (AFU_ORTHOLOGUE AFUA_1G17550)-RELATED"/>
    <property type="match status" value="1"/>
</dbReference>
<sequence>MATAARPSSDPTQRANPWEQEVDLNTEMLLPSPPSQQCPNSWWYYQTSLGRRIRQMNEFQTMMKSERPTDPRLCPKDQLLRAVFAFFTNMGFRRCHAKYCEEFRQRLRSQAPTCQWSHLHDSILTLVGCWAPAFKRSILHQIVTRAPNNGNPIPLSNPFMGLEIGHFIFPLVQDGPREPQDEEIISEVINILDWLRYLWFPDDSDARSLQVESRAPIIQYYRRRKDARQVNEALKDPRIRDLNICPHWIWNLAIARGGQCDSLSAILDCVSKPDSSIRRLRKKHTACNEQICFVAFEDAGSAVSLHKCHEQECHSYTFDISLLSEKFRDLVRPIPWVQTAWDVSPFFHGQTTVSNGLELIDQHGSYIAISHVWADGTGVGAKEQGHVNSCLVDYWADIAQSLECKGLWWDSICLPIDKASRRKALDVMLLNFEKAKYVIVHDQDLAHLPYPGSKEAAIALVFSTWFTRGWTSAELYSSRKGRRKVKVIFKHPTDTASTAPYLVDLEDMLWDENGIEQIFNFIPTLAHMSASRIIRQLLTDIDDLPGLQGVLQTRSTSWLKDKAIIASLLVLQRSSIDSSLTMPELTRNILRELGDVGIPYSSLVHGQVPMTRSGGWSWCPPSIFDMGTPNIIPDVQQESMERLAISHEGVLSGYFTVFPVLLQDIDKIHPLGHHPAITMQVRMALEDPTDCWILGVGSEGRRTGISSGFLVSGLRDLAVLQFISCVYWVPSPDVLGTRRYCYIGE</sequence>
<proteinExistence type="predicted"/>
<dbReference type="Proteomes" id="UP000813444">
    <property type="component" value="Unassembled WGS sequence"/>
</dbReference>
<organism evidence="1 2">
    <name type="scientific">Stachybotrys elegans</name>
    <dbReference type="NCBI Taxonomy" id="80388"/>
    <lineage>
        <taxon>Eukaryota</taxon>
        <taxon>Fungi</taxon>
        <taxon>Dikarya</taxon>
        <taxon>Ascomycota</taxon>
        <taxon>Pezizomycotina</taxon>
        <taxon>Sordariomycetes</taxon>
        <taxon>Hypocreomycetidae</taxon>
        <taxon>Hypocreales</taxon>
        <taxon>Stachybotryaceae</taxon>
        <taxon>Stachybotrys</taxon>
    </lineage>
</organism>
<dbReference type="EMBL" id="JAGPNK010000033">
    <property type="protein sequence ID" value="KAH7303509.1"/>
    <property type="molecule type" value="Genomic_DNA"/>
</dbReference>
<evidence type="ECO:0000313" key="1">
    <source>
        <dbReference type="EMBL" id="KAH7303509.1"/>
    </source>
</evidence>
<evidence type="ECO:0008006" key="3">
    <source>
        <dbReference type="Google" id="ProtNLM"/>
    </source>
</evidence>
<keyword evidence="2" id="KW-1185">Reference proteome</keyword>
<dbReference type="AlphaFoldDB" id="A0A8K0SDW1"/>
<dbReference type="PANTHER" id="PTHR39596">
    <property type="match status" value="1"/>
</dbReference>
<dbReference type="OrthoDB" id="20872at2759"/>
<reference evidence="1" key="1">
    <citation type="journal article" date="2021" name="Nat. Commun.">
        <title>Genetic determinants of endophytism in the Arabidopsis root mycobiome.</title>
        <authorList>
            <person name="Mesny F."/>
            <person name="Miyauchi S."/>
            <person name="Thiergart T."/>
            <person name="Pickel B."/>
            <person name="Atanasova L."/>
            <person name="Karlsson M."/>
            <person name="Huettel B."/>
            <person name="Barry K.W."/>
            <person name="Haridas S."/>
            <person name="Chen C."/>
            <person name="Bauer D."/>
            <person name="Andreopoulos W."/>
            <person name="Pangilinan J."/>
            <person name="LaButti K."/>
            <person name="Riley R."/>
            <person name="Lipzen A."/>
            <person name="Clum A."/>
            <person name="Drula E."/>
            <person name="Henrissat B."/>
            <person name="Kohler A."/>
            <person name="Grigoriev I.V."/>
            <person name="Martin F.M."/>
            <person name="Hacquard S."/>
        </authorList>
    </citation>
    <scope>NUCLEOTIDE SEQUENCE</scope>
    <source>
        <strain evidence="1">MPI-CAGE-CH-0235</strain>
    </source>
</reference>
<evidence type="ECO:0000313" key="2">
    <source>
        <dbReference type="Proteomes" id="UP000813444"/>
    </source>
</evidence>
<gene>
    <name evidence="1" type="ORF">B0I35DRAFT_446712</name>
</gene>